<proteinExistence type="predicted"/>
<protein>
    <submittedName>
        <fullName evidence="1">Uncharacterized protein</fullName>
    </submittedName>
</protein>
<organism evidence="1 2">
    <name type="scientific">Actinoplanes couchii</name>
    <dbReference type="NCBI Taxonomy" id="403638"/>
    <lineage>
        <taxon>Bacteria</taxon>
        <taxon>Bacillati</taxon>
        <taxon>Actinomycetota</taxon>
        <taxon>Actinomycetes</taxon>
        <taxon>Micromonosporales</taxon>
        <taxon>Micromonosporaceae</taxon>
        <taxon>Actinoplanes</taxon>
    </lineage>
</organism>
<evidence type="ECO:0000313" key="2">
    <source>
        <dbReference type="Proteomes" id="UP000612282"/>
    </source>
</evidence>
<dbReference type="EMBL" id="BOMG01000089">
    <property type="protein sequence ID" value="GID58721.1"/>
    <property type="molecule type" value="Genomic_DNA"/>
</dbReference>
<evidence type="ECO:0000313" key="1">
    <source>
        <dbReference type="EMBL" id="GID58721.1"/>
    </source>
</evidence>
<gene>
    <name evidence="1" type="ORF">Aco03nite_071250</name>
</gene>
<sequence>MCCGVTQRHGYHRPIKIGKAVDVLVIEGWKPEWHHDAEDLAATHRHMFVRLIGRKLRSSHLMWDVAERGWFADGPVILDFGPSRVEITHRKFDECAITWDQIDMARPIDLYEHFDWRSDPHAALRNARGRQLRAVNIIERTTAADWRPRVLHAVEFLFDGARLAIYNAMDENGLTDVPETDLPAAHWRRVHVA</sequence>
<accession>A0ABQ3XJQ9</accession>
<keyword evidence="2" id="KW-1185">Reference proteome</keyword>
<dbReference type="Proteomes" id="UP000612282">
    <property type="component" value="Unassembled WGS sequence"/>
</dbReference>
<name>A0ABQ3XJQ9_9ACTN</name>
<comment type="caution">
    <text evidence="1">The sequence shown here is derived from an EMBL/GenBank/DDBJ whole genome shotgun (WGS) entry which is preliminary data.</text>
</comment>
<reference evidence="1 2" key="1">
    <citation type="submission" date="2021-01" db="EMBL/GenBank/DDBJ databases">
        <title>Whole genome shotgun sequence of Actinoplanes couchii NBRC 106145.</title>
        <authorList>
            <person name="Komaki H."/>
            <person name="Tamura T."/>
        </authorList>
    </citation>
    <scope>NUCLEOTIDE SEQUENCE [LARGE SCALE GENOMIC DNA]</scope>
    <source>
        <strain evidence="1 2">NBRC 106145</strain>
    </source>
</reference>